<organism evidence="1 2">
    <name type="scientific">Streptomyces erythrogriseus</name>
    <dbReference type="NCBI Taxonomy" id="284027"/>
    <lineage>
        <taxon>Bacteria</taxon>
        <taxon>Bacillati</taxon>
        <taxon>Actinomycetota</taxon>
        <taxon>Actinomycetes</taxon>
        <taxon>Kitasatosporales</taxon>
        <taxon>Streptomycetaceae</taxon>
        <taxon>Streptomyces</taxon>
        <taxon>Streptomyces griseoincarnatus group</taxon>
    </lineage>
</organism>
<dbReference type="EMBL" id="BAAAVA010000064">
    <property type="protein sequence ID" value="GAA2939313.1"/>
    <property type="molecule type" value="Genomic_DNA"/>
</dbReference>
<protein>
    <submittedName>
        <fullName evidence="1">Uncharacterized protein</fullName>
    </submittedName>
</protein>
<dbReference type="Proteomes" id="UP001501423">
    <property type="component" value="Unassembled WGS sequence"/>
</dbReference>
<reference evidence="1 2" key="1">
    <citation type="journal article" date="2019" name="Int. J. Syst. Evol. Microbiol.">
        <title>The Global Catalogue of Microorganisms (GCM) 10K type strain sequencing project: providing services to taxonomists for standard genome sequencing and annotation.</title>
        <authorList>
            <consortium name="The Broad Institute Genomics Platform"/>
            <consortium name="The Broad Institute Genome Sequencing Center for Infectious Disease"/>
            <person name="Wu L."/>
            <person name="Ma J."/>
        </authorList>
    </citation>
    <scope>NUCLEOTIDE SEQUENCE [LARGE SCALE GENOMIC DNA]</scope>
    <source>
        <strain evidence="1 2">JCM 9650</strain>
    </source>
</reference>
<proteinExistence type="predicted"/>
<sequence length="86" mass="8627">MPKFMVLMAATFAGLPVVLAIVPPAFEAVQVIGMVAVSTMLPTFAAWNAAGDGLTVHTVEGAAEALPVVCASAAAAAHAATAVFFR</sequence>
<comment type="caution">
    <text evidence="1">The sequence shown here is derived from an EMBL/GenBank/DDBJ whole genome shotgun (WGS) entry which is preliminary data.</text>
</comment>
<gene>
    <name evidence="1" type="ORF">GCM10010478_46290</name>
</gene>
<keyword evidence="2" id="KW-1185">Reference proteome</keyword>
<name>A0ABN3X765_9ACTN</name>
<evidence type="ECO:0000313" key="1">
    <source>
        <dbReference type="EMBL" id="GAA2939313.1"/>
    </source>
</evidence>
<accession>A0ABN3X765</accession>
<evidence type="ECO:0000313" key="2">
    <source>
        <dbReference type="Proteomes" id="UP001501423"/>
    </source>
</evidence>